<keyword evidence="6" id="KW-1185">Reference proteome</keyword>
<reference evidence="5" key="3">
    <citation type="submission" date="2023-05" db="EMBL/GenBank/DDBJ databases">
        <authorList>
            <person name="Smith C.H."/>
        </authorList>
    </citation>
    <scope>NUCLEOTIDE SEQUENCE</scope>
    <source>
        <strain evidence="5">CHS0354</strain>
        <tissue evidence="5">Mantle</tissue>
    </source>
</reference>
<dbReference type="InterPro" id="IPR046903">
    <property type="entry name" value="Mab-21-like_nuc_Trfase"/>
</dbReference>
<evidence type="ECO:0000256" key="1">
    <source>
        <dbReference type="ARBA" id="ARBA00008307"/>
    </source>
</evidence>
<evidence type="ECO:0000259" key="3">
    <source>
        <dbReference type="Pfam" id="PF03281"/>
    </source>
</evidence>
<dbReference type="PANTHER" id="PTHR10656">
    <property type="entry name" value="CELL FATE DETERMINING PROTEIN MAB21-RELATED"/>
    <property type="match status" value="1"/>
</dbReference>
<comment type="caution">
    <text evidence="5">The sequence shown here is derived from an EMBL/GenBank/DDBJ whole genome shotgun (WGS) entry which is preliminary data.</text>
</comment>
<protein>
    <recommendedName>
        <fullName evidence="7">Cyclic GMP-AMP synthase</fullName>
    </recommendedName>
</protein>
<dbReference type="SUPFAM" id="SSF48452">
    <property type="entry name" value="TPR-like"/>
    <property type="match status" value="1"/>
</dbReference>
<dbReference type="Pfam" id="PF20266">
    <property type="entry name" value="Mab-21_C"/>
    <property type="match status" value="1"/>
</dbReference>
<evidence type="ECO:0000256" key="2">
    <source>
        <dbReference type="PROSITE-ProRule" id="PRU00339"/>
    </source>
</evidence>
<evidence type="ECO:0000259" key="4">
    <source>
        <dbReference type="Pfam" id="PF20266"/>
    </source>
</evidence>
<evidence type="ECO:0008006" key="7">
    <source>
        <dbReference type="Google" id="ProtNLM"/>
    </source>
</evidence>
<dbReference type="PROSITE" id="PS50005">
    <property type="entry name" value="TPR"/>
    <property type="match status" value="1"/>
</dbReference>
<dbReference type="InterPro" id="IPR046906">
    <property type="entry name" value="Mab-21_HhH/H2TH-like"/>
</dbReference>
<reference evidence="5" key="2">
    <citation type="journal article" date="2021" name="Genome Biol. Evol.">
        <title>Developing a high-quality reference genome for a parasitic bivalve with doubly uniparental inheritance (Bivalvia: Unionida).</title>
        <authorList>
            <person name="Smith C.H."/>
        </authorList>
    </citation>
    <scope>NUCLEOTIDE SEQUENCE</scope>
    <source>
        <strain evidence="5">CHS0354</strain>
        <tissue evidence="5">Mantle</tissue>
    </source>
</reference>
<accession>A0AAE0T1R9</accession>
<dbReference type="PANTHER" id="PTHR10656:SF69">
    <property type="entry name" value="MAB-21-LIKE HHH_H2TH-LIKE DOMAIN-CONTAINING PROTEIN"/>
    <property type="match status" value="1"/>
</dbReference>
<keyword evidence="2" id="KW-0802">TPR repeat</keyword>
<dbReference type="InterPro" id="IPR019734">
    <property type="entry name" value="TPR_rpt"/>
</dbReference>
<dbReference type="EMBL" id="JAEAOA010001936">
    <property type="protein sequence ID" value="KAK3602232.1"/>
    <property type="molecule type" value="Genomic_DNA"/>
</dbReference>
<dbReference type="Proteomes" id="UP001195483">
    <property type="component" value="Unassembled WGS sequence"/>
</dbReference>
<sequence>MTDQVLKYYHAVSKHLSNILDEVGYSRKDRERKVICVTNREVFSTICNSLSGYNERDYIIGSRGEGSTGPGLLSDLDILFQSNDLKLVTDLTDCQTDKFNFLMVKDNFTHPGYVKLQKIVFSGYTPIPIYNMQDSDKFLTIDSLKRSVLLNTLLHSIGPVSGPSLCQDETEEVYSSDFVLAVRCSQWPQEAFEWFQRRRLYGWPTPKQIENAWRYGCFVVPVGHPVSSEQHLEWRLSFSLAERDITRSFQDTVMKVYILLKMIKETYIKPYVGDAFSSFHCKVCILWTREKTPLEMWRIDNILYCLILCIRQLYEWAISGFCPDYFIVTNNIFDRKIVGANQFHLVQILRYLLSEDSRFLLGIKTCFLGQLLASRISRLDTDNFTVRKLIIIEVNRDYVLSIESACVCRYAILKQIPQSYEMLAQYLQRLVYVSTHLPYIIQYPMKYAMMLIWSQLGFSIATVCKENARDLFPEQADYLVALASCCIYLGIGIDTTSVRLKLCGLGMELGNYYLTEVCLQQINDYLMRYMYSATVVTKNIFAILECNWNSFNEKLHTKRYSTEELLQTQVSFSVVYMPTEIPITPSPLRMEMFRSIGVTLQLTETHQDSWYNWGVVDSLMCLYFFQYLNFSRQGKERHRKAAIANMIHVIQTEPNILHKDTALNLLGYSYMQVNRLTSAFTCFTRSLKIRPYHNAAKFYLGILFKNILVTHRRHGPY</sequence>
<dbReference type="AlphaFoldDB" id="A0AAE0T1R9"/>
<proteinExistence type="inferred from homology"/>
<dbReference type="Gene3D" id="1.10.1410.40">
    <property type="match status" value="1"/>
</dbReference>
<dbReference type="InterPro" id="IPR011990">
    <property type="entry name" value="TPR-like_helical_dom_sf"/>
</dbReference>
<evidence type="ECO:0000313" key="5">
    <source>
        <dbReference type="EMBL" id="KAK3602232.1"/>
    </source>
</evidence>
<comment type="similarity">
    <text evidence="1">Belongs to the mab-21 family.</text>
</comment>
<name>A0AAE0T1R9_9BIVA</name>
<feature type="domain" description="Mab-21-like HhH/H2TH-like" evidence="4">
    <location>
        <begin position="255"/>
        <end position="336"/>
    </location>
</feature>
<dbReference type="Gene3D" id="1.25.40.10">
    <property type="entry name" value="Tetratricopeptide repeat domain"/>
    <property type="match status" value="1"/>
</dbReference>
<dbReference type="InterPro" id="IPR024810">
    <property type="entry name" value="MAB21L/cGLR"/>
</dbReference>
<feature type="repeat" description="TPR" evidence="2">
    <location>
        <begin position="660"/>
        <end position="693"/>
    </location>
</feature>
<dbReference type="SMART" id="SM01265">
    <property type="entry name" value="Mab-21"/>
    <property type="match status" value="1"/>
</dbReference>
<reference evidence="5" key="1">
    <citation type="journal article" date="2021" name="Genome Biol. Evol.">
        <title>A High-Quality Reference Genome for a Parasitic Bivalve with Doubly Uniparental Inheritance (Bivalvia: Unionida).</title>
        <authorList>
            <person name="Smith C.H."/>
        </authorList>
    </citation>
    <scope>NUCLEOTIDE SEQUENCE</scope>
    <source>
        <strain evidence="5">CHS0354</strain>
    </source>
</reference>
<organism evidence="5 6">
    <name type="scientific">Potamilus streckersoni</name>
    <dbReference type="NCBI Taxonomy" id="2493646"/>
    <lineage>
        <taxon>Eukaryota</taxon>
        <taxon>Metazoa</taxon>
        <taxon>Spiralia</taxon>
        <taxon>Lophotrochozoa</taxon>
        <taxon>Mollusca</taxon>
        <taxon>Bivalvia</taxon>
        <taxon>Autobranchia</taxon>
        <taxon>Heteroconchia</taxon>
        <taxon>Palaeoheterodonta</taxon>
        <taxon>Unionida</taxon>
        <taxon>Unionoidea</taxon>
        <taxon>Unionidae</taxon>
        <taxon>Ambleminae</taxon>
        <taxon>Lampsilini</taxon>
        <taxon>Potamilus</taxon>
    </lineage>
</organism>
<dbReference type="Pfam" id="PF03281">
    <property type="entry name" value="Mab-21"/>
    <property type="match status" value="1"/>
</dbReference>
<feature type="domain" description="Mab-21-like nucleotidyltransferase" evidence="3">
    <location>
        <begin position="167"/>
        <end position="245"/>
    </location>
</feature>
<evidence type="ECO:0000313" key="6">
    <source>
        <dbReference type="Proteomes" id="UP001195483"/>
    </source>
</evidence>
<gene>
    <name evidence="5" type="ORF">CHS0354_032872</name>
</gene>